<keyword evidence="3" id="KW-1185">Reference proteome</keyword>
<feature type="signal peptide" evidence="1">
    <location>
        <begin position="1"/>
        <end position="21"/>
    </location>
</feature>
<organism evidence="2 3">
    <name type="scientific">Colletotrichum zoysiae</name>
    <dbReference type="NCBI Taxonomy" id="1216348"/>
    <lineage>
        <taxon>Eukaryota</taxon>
        <taxon>Fungi</taxon>
        <taxon>Dikarya</taxon>
        <taxon>Ascomycota</taxon>
        <taxon>Pezizomycotina</taxon>
        <taxon>Sordariomycetes</taxon>
        <taxon>Hypocreomycetidae</taxon>
        <taxon>Glomerellales</taxon>
        <taxon>Glomerellaceae</taxon>
        <taxon>Colletotrichum</taxon>
        <taxon>Colletotrichum graminicola species complex</taxon>
    </lineage>
</organism>
<dbReference type="AlphaFoldDB" id="A0AAD9HKS5"/>
<keyword evidence="1" id="KW-0732">Signal</keyword>
<protein>
    <submittedName>
        <fullName evidence="2">Uncharacterized protein</fullName>
    </submittedName>
</protein>
<comment type="caution">
    <text evidence="2">The sequence shown here is derived from an EMBL/GenBank/DDBJ whole genome shotgun (WGS) entry which is preliminary data.</text>
</comment>
<dbReference type="Proteomes" id="UP001232148">
    <property type="component" value="Unassembled WGS sequence"/>
</dbReference>
<proteinExistence type="predicted"/>
<evidence type="ECO:0000313" key="2">
    <source>
        <dbReference type="EMBL" id="KAK2029842.1"/>
    </source>
</evidence>
<evidence type="ECO:0000256" key="1">
    <source>
        <dbReference type="SAM" id="SignalP"/>
    </source>
</evidence>
<reference evidence="2" key="1">
    <citation type="submission" date="2021-06" db="EMBL/GenBank/DDBJ databases">
        <title>Comparative genomics, transcriptomics and evolutionary studies reveal genomic signatures of adaptation to plant cell wall in hemibiotrophic fungi.</title>
        <authorList>
            <consortium name="DOE Joint Genome Institute"/>
            <person name="Baroncelli R."/>
            <person name="Diaz J.F."/>
            <person name="Benocci T."/>
            <person name="Peng M."/>
            <person name="Battaglia E."/>
            <person name="Haridas S."/>
            <person name="Andreopoulos W."/>
            <person name="Labutti K."/>
            <person name="Pangilinan J."/>
            <person name="Floch G.L."/>
            <person name="Makela M.R."/>
            <person name="Henrissat B."/>
            <person name="Grigoriev I.V."/>
            <person name="Crouch J.A."/>
            <person name="De Vries R.P."/>
            <person name="Sukno S.A."/>
            <person name="Thon M.R."/>
        </authorList>
    </citation>
    <scope>NUCLEOTIDE SEQUENCE</scope>
    <source>
        <strain evidence="2">MAFF235873</strain>
    </source>
</reference>
<feature type="chain" id="PRO_5042116981" evidence="1">
    <location>
        <begin position="22"/>
        <end position="63"/>
    </location>
</feature>
<sequence>MRFTALFISIFAVLQATGGNAQGPQDCLNDKNCGGKDCTIPPAGSSVQGNCINGSQGGCVCTY</sequence>
<dbReference type="EMBL" id="MU842858">
    <property type="protein sequence ID" value="KAK2029842.1"/>
    <property type="molecule type" value="Genomic_DNA"/>
</dbReference>
<name>A0AAD9HKS5_9PEZI</name>
<evidence type="ECO:0000313" key="3">
    <source>
        <dbReference type="Proteomes" id="UP001232148"/>
    </source>
</evidence>
<accession>A0AAD9HKS5</accession>
<gene>
    <name evidence="2" type="ORF">LX32DRAFT_638663</name>
</gene>